<accession>A0A3M7SIQ6</accession>
<name>A0A3M7SIQ6_BRAPC</name>
<reference evidence="1 2" key="1">
    <citation type="journal article" date="2018" name="Sci. Rep.">
        <title>Genomic signatures of local adaptation to the degree of environmental predictability in rotifers.</title>
        <authorList>
            <person name="Franch-Gras L."/>
            <person name="Hahn C."/>
            <person name="Garcia-Roger E.M."/>
            <person name="Carmona M.J."/>
            <person name="Serra M."/>
            <person name="Gomez A."/>
        </authorList>
    </citation>
    <scope>NUCLEOTIDE SEQUENCE [LARGE SCALE GENOMIC DNA]</scope>
    <source>
        <strain evidence="1">HYR1</strain>
    </source>
</reference>
<sequence length="63" mass="6880">MAFFFSATGSTATLSFFPLSSTFLYSLGNTLIKLAVDRGQLSSMPLATSDPVASQNWPRIDFR</sequence>
<proteinExistence type="predicted"/>
<dbReference type="EMBL" id="REGN01001326">
    <property type="protein sequence ID" value="RNA35418.1"/>
    <property type="molecule type" value="Genomic_DNA"/>
</dbReference>
<dbReference type="AlphaFoldDB" id="A0A3M7SIQ6"/>
<gene>
    <name evidence="1" type="ORF">BpHYR1_037196</name>
</gene>
<evidence type="ECO:0000313" key="2">
    <source>
        <dbReference type="Proteomes" id="UP000276133"/>
    </source>
</evidence>
<dbReference type="Proteomes" id="UP000276133">
    <property type="component" value="Unassembled WGS sequence"/>
</dbReference>
<keyword evidence="2" id="KW-1185">Reference proteome</keyword>
<comment type="caution">
    <text evidence="1">The sequence shown here is derived from an EMBL/GenBank/DDBJ whole genome shotgun (WGS) entry which is preliminary data.</text>
</comment>
<organism evidence="1 2">
    <name type="scientific">Brachionus plicatilis</name>
    <name type="common">Marine rotifer</name>
    <name type="synonym">Brachionus muelleri</name>
    <dbReference type="NCBI Taxonomy" id="10195"/>
    <lineage>
        <taxon>Eukaryota</taxon>
        <taxon>Metazoa</taxon>
        <taxon>Spiralia</taxon>
        <taxon>Gnathifera</taxon>
        <taxon>Rotifera</taxon>
        <taxon>Eurotatoria</taxon>
        <taxon>Monogononta</taxon>
        <taxon>Pseudotrocha</taxon>
        <taxon>Ploima</taxon>
        <taxon>Brachionidae</taxon>
        <taxon>Brachionus</taxon>
    </lineage>
</organism>
<protein>
    <submittedName>
        <fullName evidence="1">Uncharacterized protein</fullName>
    </submittedName>
</protein>
<evidence type="ECO:0000313" key="1">
    <source>
        <dbReference type="EMBL" id="RNA35418.1"/>
    </source>
</evidence>